<evidence type="ECO:0000313" key="8">
    <source>
        <dbReference type="Proteomes" id="UP000019484"/>
    </source>
</evidence>
<proteinExistence type="inferred from homology"/>
<dbReference type="GO" id="GO:0004040">
    <property type="term" value="F:amidase activity"/>
    <property type="evidence" value="ECO:0007669"/>
    <property type="project" value="UniProtKB-EC"/>
</dbReference>
<gene>
    <name evidence="7" type="ORF">A1O1_06575</name>
</gene>
<feature type="domain" description="Amidase" evidence="6">
    <location>
        <begin position="76"/>
        <end position="527"/>
    </location>
</feature>
<comment type="caution">
    <text evidence="7">The sequence shown here is derived from an EMBL/GenBank/DDBJ whole genome shotgun (WGS) entry which is preliminary data.</text>
</comment>
<feature type="active site" description="Acyl-ester intermediate" evidence="5">
    <location>
        <position position="232"/>
    </location>
</feature>
<dbReference type="EMBL" id="AMWN01000005">
    <property type="protein sequence ID" value="EXJ86205.1"/>
    <property type="molecule type" value="Genomic_DNA"/>
</dbReference>
<protein>
    <recommendedName>
        <fullName evidence="3">amidase</fullName>
        <ecNumber evidence="3">3.5.1.4</ecNumber>
    </recommendedName>
</protein>
<dbReference type="Gene3D" id="3.90.1300.10">
    <property type="entry name" value="Amidase signature (AS) domain"/>
    <property type="match status" value="1"/>
</dbReference>
<dbReference type="Pfam" id="PF01425">
    <property type="entry name" value="Amidase"/>
    <property type="match status" value="1"/>
</dbReference>
<dbReference type="Proteomes" id="UP000019484">
    <property type="component" value="Unassembled WGS sequence"/>
</dbReference>
<dbReference type="InterPro" id="IPR020556">
    <property type="entry name" value="Amidase_CS"/>
</dbReference>
<dbReference type="HOGENOM" id="CLU_009600_9_2_1"/>
<dbReference type="EC" id="3.5.1.4" evidence="3"/>
<keyword evidence="8" id="KW-1185">Reference proteome</keyword>
<reference evidence="7 8" key="1">
    <citation type="submission" date="2013-03" db="EMBL/GenBank/DDBJ databases">
        <title>The Genome Sequence of Capronia coronata CBS 617.96.</title>
        <authorList>
            <consortium name="The Broad Institute Genomics Platform"/>
            <person name="Cuomo C."/>
            <person name="de Hoog S."/>
            <person name="Gorbushina A."/>
            <person name="Walker B."/>
            <person name="Young S.K."/>
            <person name="Zeng Q."/>
            <person name="Gargeya S."/>
            <person name="Fitzgerald M."/>
            <person name="Haas B."/>
            <person name="Abouelleil A."/>
            <person name="Allen A.W."/>
            <person name="Alvarado L."/>
            <person name="Arachchi H.M."/>
            <person name="Berlin A.M."/>
            <person name="Chapman S.B."/>
            <person name="Gainer-Dewar J."/>
            <person name="Goldberg J."/>
            <person name="Griggs A."/>
            <person name="Gujja S."/>
            <person name="Hansen M."/>
            <person name="Howarth C."/>
            <person name="Imamovic A."/>
            <person name="Ireland A."/>
            <person name="Larimer J."/>
            <person name="McCowan C."/>
            <person name="Murphy C."/>
            <person name="Pearson M."/>
            <person name="Poon T.W."/>
            <person name="Priest M."/>
            <person name="Roberts A."/>
            <person name="Saif S."/>
            <person name="Shea T."/>
            <person name="Sisk P."/>
            <person name="Sykes S."/>
            <person name="Wortman J."/>
            <person name="Nusbaum C."/>
            <person name="Birren B."/>
        </authorList>
    </citation>
    <scope>NUCLEOTIDE SEQUENCE [LARGE SCALE GENOMIC DNA]</scope>
    <source>
        <strain evidence="7 8">CBS 617.96</strain>
    </source>
</reference>
<keyword evidence="4" id="KW-0378">Hydrolase</keyword>
<evidence type="ECO:0000313" key="7">
    <source>
        <dbReference type="EMBL" id="EXJ86205.1"/>
    </source>
</evidence>
<evidence type="ECO:0000256" key="3">
    <source>
        <dbReference type="ARBA" id="ARBA00012922"/>
    </source>
</evidence>
<feature type="active site" description="Charge relay system" evidence="5">
    <location>
        <position position="208"/>
    </location>
</feature>
<feature type="active site" description="Charge relay system" evidence="5">
    <location>
        <position position="132"/>
    </location>
</feature>
<organism evidence="7 8">
    <name type="scientific">Capronia coronata CBS 617.96</name>
    <dbReference type="NCBI Taxonomy" id="1182541"/>
    <lineage>
        <taxon>Eukaryota</taxon>
        <taxon>Fungi</taxon>
        <taxon>Dikarya</taxon>
        <taxon>Ascomycota</taxon>
        <taxon>Pezizomycotina</taxon>
        <taxon>Eurotiomycetes</taxon>
        <taxon>Chaetothyriomycetidae</taxon>
        <taxon>Chaetothyriales</taxon>
        <taxon>Herpotrichiellaceae</taxon>
        <taxon>Capronia</taxon>
    </lineage>
</organism>
<dbReference type="PROSITE" id="PS00571">
    <property type="entry name" value="AMIDASES"/>
    <property type="match status" value="1"/>
</dbReference>
<evidence type="ECO:0000256" key="2">
    <source>
        <dbReference type="ARBA" id="ARBA00009199"/>
    </source>
</evidence>
<dbReference type="STRING" id="1182541.W9Y974"/>
<dbReference type="eggNOG" id="KOG1212">
    <property type="taxonomic scope" value="Eukaryota"/>
</dbReference>
<dbReference type="InterPro" id="IPR036928">
    <property type="entry name" value="AS_sf"/>
</dbReference>
<dbReference type="SUPFAM" id="SSF75304">
    <property type="entry name" value="Amidase signature (AS) enzymes"/>
    <property type="match status" value="1"/>
</dbReference>
<accession>W9Y974</accession>
<dbReference type="RefSeq" id="XP_007725643.1">
    <property type="nucleotide sequence ID" value="XM_007727453.1"/>
</dbReference>
<sequence length="542" mass="59955">MPNPTWQERCASKQAERDATIPKEWLLQELPSAERANVMDVPYTCGIMSAAELAITELDATELLHRMAEGTLKSYDVVLAFCKRAAIAQQLLNCLTMMFVDEALQRAKELDDYREKTGKVVGPYHGLPFSIKDQWAIKGKESNTGMVALIGQTPKEDAVVVRLLREAGAGKQHEKEMVPTANCSFFSSSSIYGRTLNPFNRRLTSGGSSGGEGALVGFRGSPIGLAADIGGSIRAPAANNGLYGAKITSGRIPLTGIVSPVTGYDSVPVVVGPVCRSARDNEYFFQTILATEPWNKTHYLVPLPWRSIKLPEKMTIAFLWDDGVVKPHPPVTAAMQNLKAKLQSLPDRYEIVDWQPFQHADGYDVTRSLYFPDGGKVYADILRESGEPALPLTQWVTKESHVKVQSIEELLQLNSRREAYRAAYLSHFNAAGSVDFIVAPVGPGVAPAHDTARYWGYTAVWNILDWPAYVFPTGETVSADIHLKDLSYRPRENEFDAYNWENYDPKVSEGAPISLQLVGRKWDDERVVKAVAEIAAIIDQHK</sequence>
<dbReference type="AlphaFoldDB" id="W9Y974"/>
<comment type="catalytic activity">
    <reaction evidence="1">
        <text>a monocarboxylic acid amide + H2O = a monocarboxylate + NH4(+)</text>
        <dbReference type="Rhea" id="RHEA:12020"/>
        <dbReference type="ChEBI" id="CHEBI:15377"/>
        <dbReference type="ChEBI" id="CHEBI:28938"/>
        <dbReference type="ChEBI" id="CHEBI:35757"/>
        <dbReference type="ChEBI" id="CHEBI:83628"/>
        <dbReference type="EC" id="3.5.1.4"/>
    </reaction>
</comment>
<dbReference type="PIRSF" id="PIRSF001221">
    <property type="entry name" value="Amidase_fungi"/>
    <property type="match status" value="1"/>
</dbReference>
<dbReference type="PANTHER" id="PTHR46072:SF4">
    <property type="entry name" value="AMIDASE C550.07-RELATED"/>
    <property type="match status" value="1"/>
</dbReference>
<evidence type="ECO:0000256" key="1">
    <source>
        <dbReference type="ARBA" id="ARBA00001311"/>
    </source>
</evidence>
<name>W9Y974_9EURO</name>
<evidence type="ECO:0000259" key="6">
    <source>
        <dbReference type="Pfam" id="PF01425"/>
    </source>
</evidence>
<dbReference type="InterPro" id="IPR023631">
    <property type="entry name" value="Amidase_dom"/>
</dbReference>
<evidence type="ECO:0000256" key="5">
    <source>
        <dbReference type="PIRSR" id="PIRSR001221-1"/>
    </source>
</evidence>
<evidence type="ECO:0000256" key="4">
    <source>
        <dbReference type="ARBA" id="ARBA00022801"/>
    </source>
</evidence>
<dbReference type="OrthoDB" id="6428749at2759"/>
<comment type="similarity">
    <text evidence="2">Belongs to the amidase family.</text>
</comment>
<dbReference type="PANTHER" id="PTHR46072">
    <property type="entry name" value="AMIDASE-RELATED-RELATED"/>
    <property type="match status" value="1"/>
</dbReference>
<dbReference type="GeneID" id="19161442"/>